<dbReference type="EMBL" id="CP028137">
    <property type="protein sequence ID" value="AZZ53718.1"/>
    <property type="molecule type" value="Genomic_DNA"/>
</dbReference>
<name>A0A3T0T524_9MICO</name>
<dbReference type="AlphaFoldDB" id="A0A3T0T524"/>
<dbReference type="KEGG" id="rfs:C1I64_17850"/>
<sequence length="59" mass="6133">MLVEQPRQGRIETHPPQHGGPGDPTPGAAGSRYARSAGYSISMEGTAPPTESLASMLVE</sequence>
<evidence type="ECO:0000313" key="2">
    <source>
        <dbReference type="EMBL" id="AZZ53718.1"/>
    </source>
</evidence>
<organism evidence="2 3">
    <name type="scientific">Rathayibacter festucae DSM 15932</name>
    <dbReference type="NCBI Taxonomy" id="1328866"/>
    <lineage>
        <taxon>Bacteria</taxon>
        <taxon>Bacillati</taxon>
        <taxon>Actinomycetota</taxon>
        <taxon>Actinomycetes</taxon>
        <taxon>Micrococcales</taxon>
        <taxon>Microbacteriaceae</taxon>
        <taxon>Rathayibacter</taxon>
    </lineage>
</organism>
<evidence type="ECO:0000256" key="1">
    <source>
        <dbReference type="SAM" id="MobiDB-lite"/>
    </source>
</evidence>
<accession>A0A3T0T524</accession>
<proteinExistence type="predicted"/>
<gene>
    <name evidence="2" type="ORF">C1I64_17850</name>
</gene>
<feature type="region of interest" description="Disordered" evidence="1">
    <location>
        <begin position="1"/>
        <end position="59"/>
    </location>
</feature>
<protein>
    <submittedName>
        <fullName evidence="2">Uncharacterized protein</fullName>
    </submittedName>
</protein>
<evidence type="ECO:0000313" key="3">
    <source>
        <dbReference type="Proteomes" id="UP000285317"/>
    </source>
</evidence>
<reference evidence="2 3" key="1">
    <citation type="submission" date="2018-03" db="EMBL/GenBank/DDBJ databases">
        <title>Bacteriophage NCPPB3778 and a type I-E CRISPR drive the evolution of the US Biological Select Agent, Rathayibacter toxicus.</title>
        <authorList>
            <person name="Davis E.W.II."/>
            <person name="Tabima J.F."/>
            <person name="Weisberg A.J."/>
            <person name="Dantas Lopes L."/>
            <person name="Wiseman M.S."/>
            <person name="Wiseman M.S."/>
            <person name="Pupko T."/>
            <person name="Belcher M.S."/>
            <person name="Sechler A.J."/>
            <person name="Tancos M.A."/>
            <person name="Schroeder B.K."/>
            <person name="Murray T.D."/>
            <person name="Luster D.G."/>
            <person name="Schneider W.L."/>
            <person name="Rogers E."/>
            <person name="Andreote F.D."/>
            <person name="Grunwald N.J."/>
            <person name="Putnam M.L."/>
            <person name="Chang J.H."/>
        </authorList>
    </citation>
    <scope>NUCLEOTIDE SEQUENCE [LARGE SCALE GENOMIC DNA]</scope>
    <source>
        <strain evidence="2 3">DSM 15932</strain>
    </source>
</reference>
<feature type="compositionally biased region" description="Low complexity" evidence="1">
    <location>
        <begin position="25"/>
        <end position="40"/>
    </location>
</feature>
<dbReference type="Proteomes" id="UP000285317">
    <property type="component" value="Chromosome"/>
</dbReference>